<evidence type="ECO:0000256" key="1">
    <source>
        <dbReference type="PROSITE-ProRule" id="PRU00047"/>
    </source>
</evidence>
<evidence type="ECO:0000256" key="2">
    <source>
        <dbReference type="SAM" id="MobiDB-lite"/>
    </source>
</evidence>
<keyword evidence="1" id="KW-0479">Metal-binding</keyword>
<dbReference type="GO" id="GO:0008270">
    <property type="term" value="F:zinc ion binding"/>
    <property type="evidence" value="ECO:0007669"/>
    <property type="project" value="UniProtKB-KW"/>
</dbReference>
<feature type="region of interest" description="Disordered" evidence="2">
    <location>
        <begin position="90"/>
        <end position="120"/>
    </location>
</feature>
<evidence type="ECO:0000313" key="5">
    <source>
        <dbReference type="Proteomes" id="UP001328107"/>
    </source>
</evidence>
<feature type="domain" description="CCHC-type" evidence="3">
    <location>
        <begin position="153"/>
        <end position="168"/>
    </location>
</feature>
<comment type="caution">
    <text evidence="4">The sequence shown here is derived from an EMBL/GenBank/DDBJ whole genome shotgun (WGS) entry which is preliminary data.</text>
</comment>
<dbReference type="PROSITE" id="PS50158">
    <property type="entry name" value="ZF_CCHC"/>
    <property type="match status" value="1"/>
</dbReference>
<keyword evidence="5" id="KW-1185">Reference proteome</keyword>
<keyword evidence="1" id="KW-0862">Zinc</keyword>
<dbReference type="AlphaFoldDB" id="A0AAN5D908"/>
<gene>
    <name evidence="4" type="ORF">PMAYCL1PPCAC_29283</name>
</gene>
<dbReference type="GO" id="GO:0019899">
    <property type="term" value="F:enzyme binding"/>
    <property type="evidence" value="ECO:0007669"/>
    <property type="project" value="UniProtKB-ARBA"/>
</dbReference>
<protein>
    <recommendedName>
        <fullName evidence="3">CCHC-type domain-containing protein</fullName>
    </recommendedName>
</protein>
<accession>A0AAN5D908</accession>
<dbReference type="SUPFAM" id="SSF57756">
    <property type="entry name" value="Retrovirus zinc finger-like domains"/>
    <property type="match status" value="1"/>
</dbReference>
<dbReference type="PANTHER" id="PTHR33435">
    <property type="entry name" value="PROTEIN CBG21870-RELATED"/>
    <property type="match status" value="1"/>
</dbReference>
<dbReference type="PANTHER" id="PTHR33435:SF3">
    <property type="entry name" value="PROTEIN CBG21870"/>
    <property type="match status" value="1"/>
</dbReference>
<dbReference type="InterPro" id="IPR036875">
    <property type="entry name" value="Znf_CCHC_sf"/>
</dbReference>
<feature type="non-terminal residue" evidence="4">
    <location>
        <position position="1"/>
    </location>
</feature>
<dbReference type="InterPro" id="IPR001878">
    <property type="entry name" value="Znf_CCHC"/>
</dbReference>
<name>A0AAN5D908_9BILA</name>
<keyword evidence="1" id="KW-0863">Zinc-finger</keyword>
<organism evidence="4 5">
    <name type="scientific">Pristionchus mayeri</name>
    <dbReference type="NCBI Taxonomy" id="1317129"/>
    <lineage>
        <taxon>Eukaryota</taxon>
        <taxon>Metazoa</taxon>
        <taxon>Ecdysozoa</taxon>
        <taxon>Nematoda</taxon>
        <taxon>Chromadorea</taxon>
        <taxon>Rhabditida</taxon>
        <taxon>Rhabditina</taxon>
        <taxon>Diplogasteromorpha</taxon>
        <taxon>Diplogasteroidea</taxon>
        <taxon>Neodiplogasteridae</taxon>
        <taxon>Pristionchus</taxon>
    </lineage>
</organism>
<evidence type="ECO:0000259" key="3">
    <source>
        <dbReference type="PROSITE" id="PS50158"/>
    </source>
</evidence>
<dbReference type="Proteomes" id="UP001328107">
    <property type="component" value="Unassembled WGS sequence"/>
</dbReference>
<sequence>PALAKQGLHKQALFNVSILNCLEEAKSDPAKLQGAINMLVDRNSLLELADKNPKAFELADTMKALESASSSSSNPSSMLHSLLLVQSLSQSNDRKRRAPSPPPSLPQPFRQRAPAFGQPGALSSFARPPPLFDRLPVKGSASGSQQNFAPVFCRLCGQYGHLSYYCPSGSNNRSSAVREEQFVTGEVVRLLASGAIEKCGKPRVVSPLSVVQGNSPPSRPNTTPPRLRESKRVLERYHIHHGQLFIFPGEKGETLRDLSEKISKVDSSLSSVLGGAVEGSKAPSTIRAYSSNWQKLAAYAKEKGLDPSCPSSLIIYTLRRLLERKSLSSVRVLSAFFFSLRSPFVISLQCHFIHDSRLST</sequence>
<evidence type="ECO:0000313" key="4">
    <source>
        <dbReference type="EMBL" id="GMR59088.1"/>
    </source>
</evidence>
<reference evidence="5" key="1">
    <citation type="submission" date="2022-10" db="EMBL/GenBank/DDBJ databases">
        <title>Genome assembly of Pristionchus species.</title>
        <authorList>
            <person name="Yoshida K."/>
            <person name="Sommer R.J."/>
        </authorList>
    </citation>
    <scope>NUCLEOTIDE SEQUENCE [LARGE SCALE GENOMIC DNA]</scope>
    <source>
        <strain evidence="5">RS5460</strain>
    </source>
</reference>
<dbReference type="GO" id="GO:0003676">
    <property type="term" value="F:nucleic acid binding"/>
    <property type="evidence" value="ECO:0007669"/>
    <property type="project" value="InterPro"/>
</dbReference>
<dbReference type="EMBL" id="BTRK01000006">
    <property type="protein sequence ID" value="GMR59088.1"/>
    <property type="molecule type" value="Genomic_DNA"/>
</dbReference>
<proteinExistence type="predicted"/>